<dbReference type="PRINTS" id="PR00164">
    <property type="entry name" value="ABC2TRNSPORT"/>
</dbReference>
<dbReference type="Pfam" id="PF12698">
    <property type="entry name" value="ABC2_membrane_3"/>
    <property type="match status" value="1"/>
</dbReference>
<comment type="similarity">
    <text evidence="2 8">Belongs to the ABC-2 integral membrane protein family.</text>
</comment>
<dbReference type="EMBL" id="BSDR01000001">
    <property type="protein sequence ID" value="GLI34031.1"/>
    <property type="molecule type" value="Genomic_DNA"/>
</dbReference>
<reference evidence="10" key="1">
    <citation type="submission" date="2022-12" db="EMBL/GenBank/DDBJ databases">
        <title>Reference genome sequencing for broad-spectrum identification of bacterial and archaeal isolates by mass spectrometry.</title>
        <authorList>
            <person name="Sekiguchi Y."/>
            <person name="Tourlousse D.M."/>
        </authorList>
    </citation>
    <scope>NUCLEOTIDE SEQUENCE</scope>
    <source>
        <strain evidence="10">ASRB1</strain>
    </source>
</reference>
<dbReference type="Gene3D" id="3.40.1710.10">
    <property type="entry name" value="abc type-2 transporter like domain"/>
    <property type="match status" value="1"/>
</dbReference>
<dbReference type="PANTHER" id="PTHR30294:SF29">
    <property type="entry name" value="MULTIDRUG ABC TRANSPORTER PERMEASE YBHS-RELATED"/>
    <property type="match status" value="1"/>
</dbReference>
<evidence type="ECO:0000256" key="5">
    <source>
        <dbReference type="ARBA" id="ARBA00022692"/>
    </source>
</evidence>
<name>A0A9W6D5Z1_9BACT</name>
<keyword evidence="3 8" id="KW-0813">Transport</keyword>
<keyword evidence="5 8" id="KW-0812">Transmembrane</keyword>
<organism evidence="10 11">
    <name type="scientific">Desulforhabdus amnigena</name>
    <dbReference type="NCBI Taxonomy" id="40218"/>
    <lineage>
        <taxon>Bacteria</taxon>
        <taxon>Pseudomonadati</taxon>
        <taxon>Thermodesulfobacteriota</taxon>
        <taxon>Syntrophobacteria</taxon>
        <taxon>Syntrophobacterales</taxon>
        <taxon>Syntrophobacteraceae</taxon>
        <taxon>Desulforhabdus</taxon>
    </lineage>
</organism>
<dbReference type="InterPro" id="IPR051449">
    <property type="entry name" value="ABC-2_transporter_component"/>
</dbReference>
<evidence type="ECO:0000256" key="3">
    <source>
        <dbReference type="ARBA" id="ARBA00022448"/>
    </source>
</evidence>
<feature type="domain" description="ABC transmembrane type-2" evidence="9">
    <location>
        <begin position="150"/>
        <end position="375"/>
    </location>
</feature>
<accession>A0A9W6D5Z1</accession>
<evidence type="ECO:0000313" key="11">
    <source>
        <dbReference type="Proteomes" id="UP001144372"/>
    </source>
</evidence>
<comment type="subcellular location">
    <subcellularLocation>
        <location evidence="1 8">Cell membrane</location>
        <topology evidence="1 8">Multi-pass membrane protein</topology>
    </subcellularLocation>
</comment>
<dbReference type="PANTHER" id="PTHR30294">
    <property type="entry name" value="MEMBRANE COMPONENT OF ABC TRANSPORTER YHHJ-RELATED"/>
    <property type="match status" value="1"/>
</dbReference>
<dbReference type="InterPro" id="IPR047817">
    <property type="entry name" value="ABC2_TM_bact-type"/>
</dbReference>
<keyword evidence="6 8" id="KW-1133">Transmembrane helix</keyword>
<evidence type="ECO:0000256" key="4">
    <source>
        <dbReference type="ARBA" id="ARBA00022475"/>
    </source>
</evidence>
<evidence type="ECO:0000313" key="10">
    <source>
        <dbReference type="EMBL" id="GLI34031.1"/>
    </source>
</evidence>
<feature type="transmembrane region" description="Helical" evidence="8">
    <location>
        <begin position="183"/>
        <end position="206"/>
    </location>
</feature>
<keyword evidence="4 8" id="KW-1003">Cell membrane</keyword>
<feature type="transmembrane region" description="Helical" evidence="8">
    <location>
        <begin position="21"/>
        <end position="42"/>
    </location>
</feature>
<feature type="transmembrane region" description="Helical" evidence="8">
    <location>
        <begin position="349"/>
        <end position="368"/>
    </location>
</feature>
<evidence type="ECO:0000256" key="1">
    <source>
        <dbReference type="ARBA" id="ARBA00004651"/>
    </source>
</evidence>
<dbReference type="GO" id="GO:0043190">
    <property type="term" value="C:ATP-binding cassette (ABC) transporter complex"/>
    <property type="evidence" value="ECO:0007669"/>
    <property type="project" value="InterPro"/>
</dbReference>
<feature type="transmembrane region" description="Helical" evidence="8">
    <location>
        <begin position="260"/>
        <end position="286"/>
    </location>
</feature>
<comment type="caution">
    <text evidence="10">The sequence shown here is derived from an EMBL/GenBank/DDBJ whole genome shotgun (WGS) entry which is preliminary data.</text>
</comment>
<evidence type="ECO:0000256" key="6">
    <source>
        <dbReference type="ARBA" id="ARBA00022989"/>
    </source>
</evidence>
<gene>
    <name evidence="10" type="primary">ybhR</name>
    <name evidence="10" type="ORF">DAMNIGENAA_14640</name>
</gene>
<evidence type="ECO:0000259" key="9">
    <source>
        <dbReference type="PROSITE" id="PS51012"/>
    </source>
</evidence>
<evidence type="ECO:0000256" key="2">
    <source>
        <dbReference type="ARBA" id="ARBA00007783"/>
    </source>
</evidence>
<proteinExistence type="inferred from homology"/>
<evidence type="ECO:0000256" key="7">
    <source>
        <dbReference type="ARBA" id="ARBA00023136"/>
    </source>
</evidence>
<protein>
    <recommendedName>
        <fullName evidence="8">Transport permease protein</fullName>
    </recommendedName>
</protein>
<keyword evidence="7 8" id="KW-0472">Membrane</keyword>
<dbReference type="PROSITE" id="PS51012">
    <property type="entry name" value="ABC_TM2"/>
    <property type="match status" value="1"/>
</dbReference>
<evidence type="ECO:0000256" key="8">
    <source>
        <dbReference type="RuleBase" id="RU361157"/>
    </source>
</evidence>
<dbReference type="InterPro" id="IPR000412">
    <property type="entry name" value="ABC_2_transport"/>
</dbReference>
<dbReference type="GO" id="GO:0140359">
    <property type="term" value="F:ABC-type transporter activity"/>
    <property type="evidence" value="ECO:0007669"/>
    <property type="project" value="InterPro"/>
</dbReference>
<dbReference type="Proteomes" id="UP001144372">
    <property type="component" value="Unassembled WGS sequence"/>
</dbReference>
<dbReference type="InterPro" id="IPR013525">
    <property type="entry name" value="ABC2_TM"/>
</dbReference>
<keyword evidence="11" id="KW-1185">Reference proteome</keyword>
<feature type="transmembrane region" description="Helical" evidence="8">
    <location>
        <begin position="235"/>
        <end position="254"/>
    </location>
</feature>
<sequence>MMFERVRQMLIKEFFQVLRDPKLRIIIFLMPVIQGLVFGYAVTTDVRHIQTAVYDLDHSVAGRELISRFGNSGYFDIVEYAGNAGEFQALVDTGKAQAVLHIDSGYQGDLDAGRPAAFQVIVDGTDSNTAGIVLNYSSKIVTQYSQDVLKDRLVRLQGVMPELGLVELKTRAWFNENLESRNYYVPGVIAILVTLITLMLTSMAIVREKEIGTMEQILVTPITPLEFILGKTVPFALIGFIDVTLITVVGIFWFDVPFRGSLLLLFFSTALFLMTTLGVGLLISTVSETQQQAMMSTFFFYFPAILLSGFMFPIANMPVVIQWLTYFNPLRYFLVIVRGIFLKGIGSDILWPQMVALAIIGVLTLWLASRRFKKTLA</sequence>
<feature type="transmembrane region" description="Helical" evidence="8">
    <location>
        <begin position="298"/>
        <end position="324"/>
    </location>
</feature>
<dbReference type="AlphaFoldDB" id="A0A9W6D5Z1"/>